<evidence type="ECO:0000313" key="3">
    <source>
        <dbReference type="Proteomes" id="UP001500909"/>
    </source>
</evidence>
<protein>
    <recommendedName>
        <fullName evidence="4">DUF4190 domain-containing protein</fullName>
    </recommendedName>
</protein>
<feature type="transmembrane region" description="Helical" evidence="1">
    <location>
        <begin position="58"/>
        <end position="80"/>
    </location>
</feature>
<dbReference type="Proteomes" id="UP001500909">
    <property type="component" value="Unassembled WGS sequence"/>
</dbReference>
<evidence type="ECO:0000256" key="1">
    <source>
        <dbReference type="SAM" id="Phobius"/>
    </source>
</evidence>
<evidence type="ECO:0008006" key="4">
    <source>
        <dbReference type="Google" id="ProtNLM"/>
    </source>
</evidence>
<dbReference type="InterPro" id="IPR055338">
    <property type="entry name" value="YqfX-like"/>
</dbReference>
<dbReference type="EMBL" id="BAAABY010000023">
    <property type="protein sequence ID" value="GAA0462984.1"/>
    <property type="molecule type" value="Genomic_DNA"/>
</dbReference>
<dbReference type="PANTHER" id="PTHR40040:SF1">
    <property type="entry name" value="MEMBRANE PROTEIN"/>
    <property type="match status" value="1"/>
</dbReference>
<name>A0ABN0ZY79_9ACTN</name>
<keyword evidence="1" id="KW-1133">Transmembrane helix</keyword>
<evidence type="ECO:0000313" key="2">
    <source>
        <dbReference type="EMBL" id="GAA0462984.1"/>
    </source>
</evidence>
<keyword evidence="1" id="KW-0472">Membrane</keyword>
<keyword evidence="3" id="KW-1185">Reference proteome</keyword>
<gene>
    <name evidence="2" type="ORF">GCM10010361_28580</name>
</gene>
<reference evidence="2 3" key="1">
    <citation type="journal article" date="2019" name="Int. J. Syst. Evol. Microbiol.">
        <title>The Global Catalogue of Microorganisms (GCM) 10K type strain sequencing project: providing services to taxonomists for standard genome sequencing and annotation.</title>
        <authorList>
            <consortium name="The Broad Institute Genomics Platform"/>
            <consortium name="The Broad Institute Genome Sequencing Center for Infectious Disease"/>
            <person name="Wu L."/>
            <person name="Ma J."/>
        </authorList>
    </citation>
    <scope>NUCLEOTIDE SEQUENCE [LARGE SCALE GENOMIC DNA]</scope>
    <source>
        <strain evidence="2 3">JCM 4805</strain>
    </source>
</reference>
<sequence length="90" mass="9227">MEVTAPPRRRTGLRDANGMAVASFVLGLLGLLVMNLVLGPVAIVMASLALSRATSRRLPAMAGLGLGVCDLIVYGALVAADDSVAWTFSG</sequence>
<keyword evidence="1" id="KW-0812">Transmembrane</keyword>
<dbReference type="RefSeq" id="WP_052863065.1">
    <property type="nucleotide sequence ID" value="NZ_BAAABY010000023.1"/>
</dbReference>
<feature type="transmembrane region" description="Helical" evidence="1">
    <location>
        <begin position="20"/>
        <end position="46"/>
    </location>
</feature>
<dbReference type="PANTHER" id="PTHR40040">
    <property type="entry name" value="SMALL HYDROPHOBIC PROTEIN-RELATED"/>
    <property type="match status" value="1"/>
</dbReference>
<comment type="caution">
    <text evidence="2">The sequence shown here is derived from an EMBL/GenBank/DDBJ whole genome shotgun (WGS) entry which is preliminary data.</text>
</comment>
<proteinExistence type="predicted"/>
<accession>A0ABN0ZY79</accession>
<organism evidence="2 3">
    <name type="scientific">Streptomyces olivaceiscleroticus</name>
    <dbReference type="NCBI Taxonomy" id="68245"/>
    <lineage>
        <taxon>Bacteria</taxon>
        <taxon>Bacillati</taxon>
        <taxon>Actinomycetota</taxon>
        <taxon>Actinomycetes</taxon>
        <taxon>Kitasatosporales</taxon>
        <taxon>Streptomycetaceae</taxon>
        <taxon>Streptomyces</taxon>
    </lineage>
</organism>